<feature type="region of interest" description="Disordered" evidence="9">
    <location>
        <begin position="443"/>
        <end position="467"/>
    </location>
</feature>
<dbReference type="Proteomes" id="UP000294847">
    <property type="component" value="Chromosome 5"/>
</dbReference>
<evidence type="ECO:0000256" key="6">
    <source>
        <dbReference type="ARBA" id="ARBA00023163"/>
    </source>
</evidence>
<dbReference type="InterPro" id="IPR036427">
    <property type="entry name" value="Bromodomain-like_sf"/>
</dbReference>
<sequence length="708" mass="77942">MENKRKAAQGQAVNTSDADDRASKRRKVPADAEYDLLKEETPESTTHYGLQFLQQIRRTSDKTGRQVATYFEQLLPKEGNEAYYAKTRMPISLGTIERKLVNHEFSNLSELESWFKRMVSNAKDFYDKGSQVYEDAERVRKALSNYMVKTNPAYKLISNYSAIAVPVPDDYPDDAGDEPVAKPTPSKAAIAKSPESRRSSAAQSRARAKPEPKVDEEDEGEEEEEEEGDDKEEGGAGSDEDGEGEGDGEGDDEEGEGDEESDAEPISGRRRGPGRPPKKPDTQYKGVDYKGLTFQQAQEKIVEELLRKKEQPGDDFAHFEPFLNLPPRTLKDYYQVIKEPICLKKLAKLVRGIHSRRDKPGKSDFKSWSAFEEKSSLLWKNAYYYNEDGSEIAVLAKEMEDFFNAELNKAKAVVQEPPQPSIKLKLNAPTPKEPLPRKIIIRAPGSRAESPGPATGQSAGSMADGTASDTVMTPALAKSDPASSAVQSPSVQVKTTEMVAARDSASPEDDSPAPEANGQPQPVPETAAPPSPPQPSPESIIAAKLAKLYSTKHRLAGRGLANALITDLAIRTHPQLRTESRYEFRLPAHPKLSQQSVTITVPMSSWTVQIVPSISPQVLNGTRPYKIYVMVNGRVLPRMPSPAIPNGGTPLHMQQTDDNQMVFDAQLVPGINKISVQIVAATPKDAKLPDGLDAEFEMYTILANLSRQ</sequence>
<dbReference type="GO" id="GO:0006338">
    <property type="term" value="P:chromatin remodeling"/>
    <property type="evidence" value="ECO:0007669"/>
    <property type="project" value="InterPro"/>
</dbReference>
<comment type="subcellular location">
    <subcellularLocation>
        <location evidence="1">Nucleus</location>
    </subcellularLocation>
</comment>
<evidence type="ECO:0000259" key="10">
    <source>
        <dbReference type="PROSITE" id="PS50014"/>
    </source>
</evidence>
<reference evidence="11 12" key="1">
    <citation type="journal article" date="2019" name="Mol. Biol. Evol.">
        <title>Blast fungal genomes show frequent chromosomal changes, gene gains and losses, and effector gene turnover.</title>
        <authorList>
            <person name="Gomez Luciano L.B."/>
            <person name="Jason Tsai I."/>
            <person name="Chuma I."/>
            <person name="Tosa Y."/>
            <person name="Chen Y.H."/>
            <person name="Li J.Y."/>
            <person name="Li M.Y."/>
            <person name="Jade Lu M.Y."/>
            <person name="Nakayashiki H."/>
            <person name="Li W.H."/>
        </authorList>
    </citation>
    <scope>NUCLEOTIDE SEQUENCE [LARGE SCALE GENOMIC DNA]</scope>
    <source>
        <strain evidence="11">MZ5-1-6</strain>
    </source>
</reference>
<dbReference type="AlphaFoldDB" id="A0A4P7NKJ1"/>
<feature type="domain" description="Bromo" evidence="10">
    <location>
        <begin position="63"/>
        <end position="133"/>
    </location>
</feature>
<feature type="compositionally biased region" description="Basic residues" evidence="9">
    <location>
        <begin position="268"/>
        <end position="277"/>
    </location>
</feature>
<keyword evidence="6" id="KW-0804">Transcription</keyword>
<dbReference type="InterPro" id="IPR001487">
    <property type="entry name" value="Bromodomain"/>
</dbReference>
<dbReference type="PANTHER" id="PTHR16062:SF19">
    <property type="entry name" value="PROTEIN POLYBROMO-1"/>
    <property type="match status" value="1"/>
</dbReference>
<keyword evidence="4" id="KW-0805">Transcription regulation</keyword>
<dbReference type="GO" id="GO:0006368">
    <property type="term" value="P:transcription elongation by RNA polymerase II"/>
    <property type="evidence" value="ECO:0007669"/>
    <property type="project" value="TreeGrafter"/>
</dbReference>
<dbReference type="SUPFAM" id="SSF47370">
    <property type="entry name" value="Bromodomain"/>
    <property type="match status" value="2"/>
</dbReference>
<evidence type="ECO:0000256" key="2">
    <source>
        <dbReference type="ARBA" id="ARBA00022737"/>
    </source>
</evidence>
<feature type="domain" description="Bromo" evidence="10">
    <location>
        <begin position="319"/>
        <end position="393"/>
    </location>
</feature>
<keyword evidence="2" id="KW-0677">Repeat</keyword>
<keyword evidence="7" id="KW-0539">Nucleus</keyword>
<dbReference type="SMART" id="SM00297">
    <property type="entry name" value="BROMO"/>
    <property type="match status" value="2"/>
</dbReference>
<evidence type="ECO:0000256" key="7">
    <source>
        <dbReference type="ARBA" id="ARBA00023242"/>
    </source>
</evidence>
<dbReference type="GO" id="GO:0016586">
    <property type="term" value="C:RSC-type complex"/>
    <property type="evidence" value="ECO:0007669"/>
    <property type="project" value="InterPro"/>
</dbReference>
<dbReference type="GO" id="GO:0003682">
    <property type="term" value="F:chromatin binding"/>
    <property type="evidence" value="ECO:0007669"/>
    <property type="project" value="TreeGrafter"/>
</dbReference>
<organism evidence="11 12">
    <name type="scientific">Pyricularia oryzae</name>
    <name type="common">Rice blast fungus</name>
    <name type="synonym">Magnaporthe oryzae</name>
    <dbReference type="NCBI Taxonomy" id="318829"/>
    <lineage>
        <taxon>Eukaryota</taxon>
        <taxon>Fungi</taxon>
        <taxon>Dikarya</taxon>
        <taxon>Ascomycota</taxon>
        <taxon>Pezizomycotina</taxon>
        <taxon>Sordariomycetes</taxon>
        <taxon>Sordariomycetidae</taxon>
        <taxon>Magnaporthales</taxon>
        <taxon>Pyriculariaceae</taxon>
        <taxon>Pyricularia</taxon>
    </lineage>
</organism>
<feature type="compositionally biased region" description="Pro residues" evidence="9">
    <location>
        <begin position="521"/>
        <end position="536"/>
    </location>
</feature>
<gene>
    <name evidence="11" type="ORF">PoMZ_11451</name>
</gene>
<dbReference type="CDD" id="cd04369">
    <property type="entry name" value="Bromodomain"/>
    <property type="match status" value="2"/>
</dbReference>
<dbReference type="FunFam" id="1.20.920.10:FF:000083">
    <property type="entry name" value="WGS project CABT00000000 data, contig 2.8"/>
    <property type="match status" value="1"/>
</dbReference>
<feature type="region of interest" description="Disordered" evidence="9">
    <location>
        <begin position="499"/>
        <end position="538"/>
    </location>
</feature>
<dbReference type="EMBL" id="CP034208">
    <property type="protein sequence ID" value="QBZ62569.1"/>
    <property type="molecule type" value="Genomic_DNA"/>
</dbReference>
<keyword evidence="5 8" id="KW-0103">Bromodomain</keyword>
<protein>
    <recommendedName>
        <fullName evidence="10">Bromo domain-containing protein</fullName>
    </recommendedName>
</protein>
<dbReference type="Pfam" id="PF22994">
    <property type="entry name" value="RSC4_Ig_like"/>
    <property type="match status" value="1"/>
</dbReference>
<dbReference type="Pfam" id="PF00439">
    <property type="entry name" value="Bromodomain"/>
    <property type="match status" value="2"/>
</dbReference>
<evidence type="ECO:0000256" key="8">
    <source>
        <dbReference type="PROSITE-ProRule" id="PRU00035"/>
    </source>
</evidence>
<evidence type="ECO:0000313" key="11">
    <source>
        <dbReference type="EMBL" id="QBZ62569.1"/>
    </source>
</evidence>
<evidence type="ECO:0000256" key="4">
    <source>
        <dbReference type="ARBA" id="ARBA00023015"/>
    </source>
</evidence>
<keyword evidence="3" id="KW-0156">Chromatin regulator</keyword>
<name>A0A4P7NKJ1_PYROR</name>
<dbReference type="InterPro" id="IPR054551">
    <property type="entry name" value="RSC4_Ig-like"/>
</dbReference>
<dbReference type="PROSITE" id="PS50014">
    <property type="entry name" value="BROMODOMAIN_2"/>
    <property type="match status" value="2"/>
</dbReference>
<evidence type="ECO:0000256" key="5">
    <source>
        <dbReference type="ARBA" id="ARBA00023117"/>
    </source>
</evidence>
<dbReference type="Gene3D" id="1.20.920.10">
    <property type="entry name" value="Bromodomain-like"/>
    <property type="match status" value="2"/>
</dbReference>
<evidence type="ECO:0000256" key="9">
    <source>
        <dbReference type="SAM" id="MobiDB-lite"/>
    </source>
</evidence>
<feature type="region of interest" description="Disordered" evidence="9">
    <location>
        <begin position="1"/>
        <end position="40"/>
    </location>
</feature>
<proteinExistence type="predicted"/>
<evidence type="ECO:0000256" key="1">
    <source>
        <dbReference type="ARBA" id="ARBA00004123"/>
    </source>
</evidence>
<accession>A0A4P7NKJ1</accession>
<feature type="compositionally biased region" description="Acidic residues" evidence="9">
    <location>
        <begin position="214"/>
        <end position="263"/>
    </location>
</feature>
<evidence type="ECO:0000313" key="12">
    <source>
        <dbReference type="Proteomes" id="UP000294847"/>
    </source>
</evidence>
<dbReference type="InterPro" id="IPR037382">
    <property type="entry name" value="Rsc/polybromo"/>
</dbReference>
<dbReference type="PANTHER" id="PTHR16062">
    <property type="entry name" value="SWI/SNF-RELATED"/>
    <property type="match status" value="1"/>
</dbReference>
<evidence type="ECO:0000256" key="3">
    <source>
        <dbReference type="ARBA" id="ARBA00022853"/>
    </source>
</evidence>
<feature type="region of interest" description="Disordered" evidence="9">
    <location>
        <begin position="170"/>
        <end position="290"/>
    </location>
</feature>